<dbReference type="PANTHER" id="PTHR46889:SF4">
    <property type="entry name" value="TRANSPOSASE INSO FOR INSERTION SEQUENCE ELEMENT IS911B-RELATED"/>
    <property type="match status" value="1"/>
</dbReference>
<dbReference type="InterPro" id="IPR050900">
    <property type="entry name" value="Transposase_IS3/IS150/IS904"/>
</dbReference>
<dbReference type="EMBL" id="JASJND010000001">
    <property type="protein sequence ID" value="MDJ1113396.1"/>
    <property type="molecule type" value="Genomic_DNA"/>
</dbReference>
<evidence type="ECO:0000259" key="1">
    <source>
        <dbReference type="Pfam" id="PF13683"/>
    </source>
</evidence>
<feature type="domain" description="Integrase catalytic" evidence="1">
    <location>
        <begin position="3"/>
        <end position="62"/>
    </location>
</feature>
<dbReference type="InterPro" id="IPR012337">
    <property type="entry name" value="RNaseH-like_sf"/>
</dbReference>
<dbReference type="RefSeq" id="WP_283714690.1">
    <property type="nucleotide sequence ID" value="NZ_JASJND010000001.1"/>
</dbReference>
<proteinExistence type="predicted"/>
<accession>A0ABT6ZB61</accession>
<dbReference type="PANTHER" id="PTHR46889">
    <property type="entry name" value="TRANSPOSASE INSF FOR INSERTION SEQUENCE IS3B-RELATED"/>
    <property type="match status" value="1"/>
</dbReference>
<name>A0ABT6ZB61_9MICO</name>
<reference evidence="2 3" key="1">
    <citation type="submission" date="2023-05" db="EMBL/GenBank/DDBJ databases">
        <title>Microbacterium dauci sp.nov., Isolated from Carrot Rhizosphere Soil.</title>
        <authorList>
            <person name="Xiao Z."/>
            <person name="Zheng J."/>
        </authorList>
    </citation>
    <scope>NUCLEOTIDE SEQUENCE [LARGE SCALE GENOMIC DNA]</scope>
    <source>
        <strain evidence="2 3">LX3-4</strain>
    </source>
</reference>
<dbReference type="InterPro" id="IPR001584">
    <property type="entry name" value="Integrase_cat-core"/>
</dbReference>
<gene>
    <name evidence="2" type="ORF">QNI14_02905</name>
</gene>
<dbReference type="SUPFAM" id="SSF53098">
    <property type="entry name" value="Ribonuclease H-like"/>
    <property type="match status" value="1"/>
</dbReference>
<protein>
    <submittedName>
        <fullName evidence="2">Integrase core domain-containing protein</fullName>
    </submittedName>
</protein>
<sequence length="76" mass="8668">MDRVASSVDNGLIESFRSTMQRELLDRTIWDSRAQLMSPVFEWIDGFYNPRRRHTSPGDLSPAEFEALHTAAEIAA</sequence>
<comment type="caution">
    <text evidence="2">The sequence shown here is derived from an EMBL/GenBank/DDBJ whole genome shotgun (WGS) entry which is preliminary data.</text>
</comment>
<organism evidence="2 3">
    <name type="scientific">Microbacterium dauci</name>
    <dbReference type="NCBI Taxonomy" id="3048008"/>
    <lineage>
        <taxon>Bacteria</taxon>
        <taxon>Bacillati</taxon>
        <taxon>Actinomycetota</taxon>
        <taxon>Actinomycetes</taxon>
        <taxon>Micrococcales</taxon>
        <taxon>Microbacteriaceae</taxon>
        <taxon>Microbacterium</taxon>
    </lineage>
</organism>
<dbReference type="Pfam" id="PF13683">
    <property type="entry name" value="rve_3"/>
    <property type="match status" value="1"/>
</dbReference>
<keyword evidence="3" id="KW-1185">Reference proteome</keyword>
<evidence type="ECO:0000313" key="3">
    <source>
        <dbReference type="Proteomes" id="UP001321481"/>
    </source>
</evidence>
<evidence type="ECO:0000313" key="2">
    <source>
        <dbReference type="EMBL" id="MDJ1113396.1"/>
    </source>
</evidence>
<dbReference type="Proteomes" id="UP001321481">
    <property type="component" value="Unassembled WGS sequence"/>
</dbReference>